<dbReference type="eggNOG" id="ENOG502QQ5E">
    <property type="taxonomic scope" value="Eukaryota"/>
</dbReference>
<organism evidence="9 10">
    <name type="scientific">Pyronema omphalodes (strain CBS 100304)</name>
    <name type="common">Pyronema confluens</name>
    <dbReference type="NCBI Taxonomy" id="1076935"/>
    <lineage>
        <taxon>Eukaryota</taxon>
        <taxon>Fungi</taxon>
        <taxon>Dikarya</taxon>
        <taxon>Ascomycota</taxon>
        <taxon>Pezizomycotina</taxon>
        <taxon>Pezizomycetes</taxon>
        <taxon>Pezizales</taxon>
        <taxon>Pyronemataceae</taxon>
        <taxon>Pyronema</taxon>
    </lineage>
</organism>
<dbReference type="PANTHER" id="PTHR43337:SF3">
    <property type="entry name" value="PURINE TRANSPORTER"/>
    <property type="match status" value="1"/>
</dbReference>
<keyword evidence="4 8" id="KW-0812">Transmembrane</keyword>
<feature type="compositionally biased region" description="Basic and acidic residues" evidence="7">
    <location>
        <begin position="581"/>
        <end position="597"/>
    </location>
</feature>
<feature type="transmembrane region" description="Helical" evidence="8">
    <location>
        <begin position="364"/>
        <end position="388"/>
    </location>
</feature>
<dbReference type="EMBL" id="HF936538">
    <property type="protein sequence ID" value="CCX34444.1"/>
    <property type="molecule type" value="Genomic_DNA"/>
</dbReference>
<evidence type="ECO:0000313" key="9">
    <source>
        <dbReference type="EMBL" id="CCX34444.1"/>
    </source>
</evidence>
<dbReference type="InterPro" id="IPR045018">
    <property type="entry name" value="Azg-like"/>
</dbReference>
<comment type="similarity">
    <text evidence="2">Belongs to the nucleobase:cation symporter-2 (NCS2) (TC 2.A.40) family. Azg-like subfamily.</text>
</comment>
<evidence type="ECO:0000256" key="5">
    <source>
        <dbReference type="ARBA" id="ARBA00022989"/>
    </source>
</evidence>
<keyword evidence="6 8" id="KW-0472">Membrane</keyword>
<feature type="transmembrane region" description="Helical" evidence="8">
    <location>
        <begin position="95"/>
        <end position="120"/>
    </location>
</feature>
<dbReference type="AlphaFoldDB" id="U4LS79"/>
<protein>
    <submittedName>
        <fullName evidence="9">Similar to Putative xanthine/uracil permease C887.17 acc. no. O94300</fullName>
    </submittedName>
</protein>
<dbReference type="Proteomes" id="UP000018144">
    <property type="component" value="Unassembled WGS sequence"/>
</dbReference>
<accession>U4LS79</accession>
<dbReference type="OMA" id="AYCTDAF"/>
<feature type="region of interest" description="Disordered" evidence="7">
    <location>
        <begin position="554"/>
        <end position="632"/>
    </location>
</feature>
<feature type="transmembrane region" description="Helical" evidence="8">
    <location>
        <begin position="459"/>
        <end position="482"/>
    </location>
</feature>
<proteinExistence type="inferred from homology"/>
<evidence type="ECO:0000256" key="6">
    <source>
        <dbReference type="ARBA" id="ARBA00023136"/>
    </source>
</evidence>
<feature type="transmembrane region" description="Helical" evidence="8">
    <location>
        <begin position="323"/>
        <end position="344"/>
    </location>
</feature>
<feature type="transmembrane region" description="Helical" evidence="8">
    <location>
        <begin position="238"/>
        <end position="256"/>
    </location>
</feature>
<feature type="transmembrane region" description="Helical" evidence="8">
    <location>
        <begin position="427"/>
        <end position="447"/>
    </location>
</feature>
<evidence type="ECO:0000256" key="2">
    <source>
        <dbReference type="ARBA" id="ARBA00005697"/>
    </source>
</evidence>
<dbReference type="STRING" id="1076935.U4LS79"/>
<feature type="transmembrane region" description="Helical" evidence="8">
    <location>
        <begin position="179"/>
        <end position="198"/>
    </location>
</feature>
<dbReference type="PANTHER" id="PTHR43337">
    <property type="entry name" value="XANTHINE/URACIL PERMEASE C887.17-RELATED"/>
    <property type="match status" value="1"/>
</dbReference>
<keyword evidence="3" id="KW-0813">Transport</keyword>
<dbReference type="GO" id="GO:0015854">
    <property type="term" value="P:guanine transport"/>
    <property type="evidence" value="ECO:0007669"/>
    <property type="project" value="TreeGrafter"/>
</dbReference>
<evidence type="ECO:0000256" key="1">
    <source>
        <dbReference type="ARBA" id="ARBA00004141"/>
    </source>
</evidence>
<dbReference type="GO" id="GO:0015853">
    <property type="term" value="P:adenine transport"/>
    <property type="evidence" value="ECO:0007669"/>
    <property type="project" value="TreeGrafter"/>
</dbReference>
<reference evidence="9 10" key="1">
    <citation type="journal article" date="2013" name="PLoS Genet.">
        <title>The genome and development-dependent transcriptomes of Pyronema confluens: a window into fungal evolution.</title>
        <authorList>
            <person name="Traeger S."/>
            <person name="Altegoer F."/>
            <person name="Freitag M."/>
            <person name="Gabaldon T."/>
            <person name="Kempken F."/>
            <person name="Kumar A."/>
            <person name="Marcet-Houben M."/>
            <person name="Poggeler S."/>
            <person name="Stajich J.E."/>
            <person name="Nowrousian M."/>
        </authorList>
    </citation>
    <scope>NUCLEOTIDE SEQUENCE [LARGE SCALE GENOMIC DNA]</scope>
    <source>
        <strain evidence="10">CBS 100304</strain>
        <tissue evidence="9">Vegetative mycelium</tissue>
    </source>
</reference>
<dbReference type="OrthoDB" id="431212at2759"/>
<keyword evidence="5 8" id="KW-1133">Transmembrane helix</keyword>
<evidence type="ECO:0000256" key="4">
    <source>
        <dbReference type="ARBA" id="ARBA00022692"/>
    </source>
</evidence>
<dbReference type="Pfam" id="PF00860">
    <property type="entry name" value="Xan_ur_permease"/>
    <property type="match status" value="1"/>
</dbReference>
<evidence type="ECO:0000256" key="8">
    <source>
        <dbReference type="SAM" id="Phobius"/>
    </source>
</evidence>
<name>U4LS79_PYROM</name>
<evidence type="ECO:0000256" key="3">
    <source>
        <dbReference type="ARBA" id="ARBA00022448"/>
    </source>
</evidence>
<dbReference type="InterPro" id="IPR006043">
    <property type="entry name" value="NCS2"/>
</dbReference>
<comment type="subcellular location">
    <subcellularLocation>
        <location evidence="1">Membrane</location>
        <topology evidence="1">Multi-pass membrane protein</topology>
    </subcellularLocation>
</comment>
<dbReference type="GO" id="GO:0005886">
    <property type="term" value="C:plasma membrane"/>
    <property type="evidence" value="ECO:0007669"/>
    <property type="project" value="TreeGrafter"/>
</dbReference>
<evidence type="ECO:0000313" key="10">
    <source>
        <dbReference type="Proteomes" id="UP000018144"/>
    </source>
</evidence>
<gene>
    <name evidence="9" type="ORF">PCON_03708</name>
</gene>
<feature type="transmembrane region" description="Helical" evidence="8">
    <location>
        <begin position="400"/>
        <end position="421"/>
    </location>
</feature>
<keyword evidence="10" id="KW-1185">Reference proteome</keyword>
<evidence type="ECO:0000256" key="7">
    <source>
        <dbReference type="SAM" id="MobiDB-lite"/>
    </source>
</evidence>
<sequence length="632" mass="68362">MGFWKAFDDAIAASPVGWFFRLEGSGHLKAWPDTRFSVEVRAGISTFMTMCYVIAANASILAETGGPCVKGHIGDTDYFQTDEFKQCVFVVKKDMVTATAVVGCLGSFFMGLLTNLPIAIAPGMGLNAYFAYQVVGVNGSGSVSYELALLAVFIEGFIFIALSLLGLRQWLAQIIPSSIKIACGAGIGLFLTLVGLGYEAGIGAVTGSPATPLTIAGCLPQYRDSYGMCTSHTMQSPTLWIGFMCGVVLTAFLMMYRVKSAMVIGILVVSAFSWPRNSDFTYFPHTTDGDARFGFFKQVVAFHPITKTLNAIQWDVHSMPKELAMVIFTLLYVDILDCTGTLYSMARFSGAVNPETGDFDRSTIAYSVDAAAISIGALLGTSPAVAYIESGAGIVEGGRTGLTSMVTGICFFISIFFAPIFASIPPWATGGALIMVGCMMMRGTLAINWRYPGDAIPAFVTLVFIPFSYSIAYGLIAGVLVYTTLNVSAWILKKVSGGKIVPVDEDVKEYWSYKTEMNSNPAWIVRLVSGEKRWWRKGEKQGMAMQDEDRFELQRPGVSPGPSEQAASMGMGKEQTTVYETESRYEEAISHRSDVMSEGKGSTQGGSLRYGRGSEAGMSDGKGSLRYTERRH</sequence>
<dbReference type="GO" id="GO:0005345">
    <property type="term" value="F:purine nucleobase transmembrane transporter activity"/>
    <property type="evidence" value="ECO:0007669"/>
    <property type="project" value="TreeGrafter"/>
</dbReference>
<feature type="transmembrane region" description="Helical" evidence="8">
    <location>
        <begin position="147"/>
        <end position="167"/>
    </location>
</feature>